<dbReference type="Proteomes" id="UP000580250">
    <property type="component" value="Unassembled WGS sequence"/>
</dbReference>
<evidence type="ECO:0000313" key="2">
    <source>
        <dbReference type="Proteomes" id="UP000580250"/>
    </source>
</evidence>
<evidence type="ECO:0000313" key="1">
    <source>
        <dbReference type="EMBL" id="CAD2187928.1"/>
    </source>
</evidence>
<dbReference type="AlphaFoldDB" id="A0A6V7WLN3"/>
<reference evidence="1 2" key="1">
    <citation type="submission" date="2020-08" db="EMBL/GenBank/DDBJ databases">
        <authorList>
            <person name="Koutsovoulos G."/>
            <person name="Danchin GJ E."/>
        </authorList>
    </citation>
    <scope>NUCLEOTIDE SEQUENCE [LARGE SCALE GENOMIC DNA]</scope>
</reference>
<name>A0A6V7WLN3_MELEN</name>
<organism evidence="1 2">
    <name type="scientific">Meloidogyne enterolobii</name>
    <name type="common">Root-knot nematode worm</name>
    <name type="synonym">Meloidogyne mayaguensis</name>
    <dbReference type="NCBI Taxonomy" id="390850"/>
    <lineage>
        <taxon>Eukaryota</taxon>
        <taxon>Metazoa</taxon>
        <taxon>Ecdysozoa</taxon>
        <taxon>Nematoda</taxon>
        <taxon>Chromadorea</taxon>
        <taxon>Rhabditida</taxon>
        <taxon>Tylenchina</taxon>
        <taxon>Tylenchomorpha</taxon>
        <taxon>Tylenchoidea</taxon>
        <taxon>Meloidogynidae</taxon>
        <taxon>Meloidogyninae</taxon>
        <taxon>Meloidogyne</taxon>
    </lineage>
</organism>
<comment type="caution">
    <text evidence="1">The sequence shown here is derived from an EMBL/GenBank/DDBJ whole genome shotgun (WGS) entry which is preliminary data.</text>
</comment>
<protein>
    <submittedName>
        <fullName evidence="1">Uncharacterized protein</fullName>
    </submittedName>
</protein>
<gene>
    <name evidence="1" type="ORF">MENT_LOCUS40543</name>
</gene>
<proteinExistence type="predicted"/>
<dbReference type="EMBL" id="CAJEWN010000662">
    <property type="protein sequence ID" value="CAD2187928.1"/>
    <property type="molecule type" value="Genomic_DNA"/>
</dbReference>
<accession>A0A6V7WLN3</accession>
<sequence>MLLMNKLNILRSENIIFELYGKQFERKSLIISLEEAEKELSTVFNAKFSENYFIGEHKEMFIFLPLIYLDKG</sequence>